<gene>
    <name evidence="2" type="ORF">SSGG_04793</name>
</gene>
<organism evidence="2 3">
    <name type="scientific">Streptomyces filamentosus NRRL 15998</name>
    <dbReference type="NCBI Taxonomy" id="457431"/>
    <lineage>
        <taxon>Bacteria</taxon>
        <taxon>Bacillati</taxon>
        <taxon>Actinomycetota</taxon>
        <taxon>Actinomycetes</taxon>
        <taxon>Kitasatosporales</taxon>
        <taxon>Streptomycetaceae</taxon>
        <taxon>Streptomyces</taxon>
    </lineage>
</organism>
<proteinExistence type="predicted"/>
<evidence type="ECO:0000313" key="3">
    <source>
        <dbReference type="Proteomes" id="UP000003986"/>
    </source>
</evidence>
<dbReference type="EMBL" id="DS999644">
    <property type="protein sequence ID" value="EFE77426.2"/>
    <property type="molecule type" value="Genomic_DNA"/>
</dbReference>
<feature type="compositionally biased region" description="Basic and acidic residues" evidence="1">
    <location>
        <begin position="57"/>
        <end position="73"/>
    </location>
</feature>
<feature type="compositionally biased region" description="Acidic residues" evidence="1">
    <location>
        <begin position="34"/>
        <end position="56"/>
    </location>
</feature>
<dbReference type="AlphaFoldDB" id="D6AL49"/>
<sequence>MCSPSQGRIAGWTGNSYASGGTTGRELHMTVDPSDPDTFESAEPDEPGAEAPEADAAEQRTDVRPEHDERAEGVDLATANEADVAEQRRVIPLDEDDYR</sequence>
<evidence type="ECO:0000256" key="1">
    <source>
        <dbReference type="SAM" id="MobiDB-lite"/>
    </source>
</evidence>
<accession>D6AL49</accession>
<protein>
    <submittedName>
        <fullName evidence="2">Predicted protein</fullName>
    </submittedName>
</protein>
<reference evidence="3" key="2">
    <citation type="submission" date="2008-12" db="EMBL/GenBank/DDBJ databases">
        <title>Annotation of Streptomyces roseosporus strain NRRL 15998.</title>
        <authorList>
            <consortium name="The Broad Institute Genome Sequencing Platform"/>
            <consortium name="Broad Institute Microbial Sequencing Center"/>
            <person name="Fischbach M."/>
            <person name="Ward D."/>
            <person name="Young S."/>
            <person name="Kodira C.D."/>
            <person name="Zeng Q."/>
            <person name="Koehrsen M."/>
            <person name="Godfrey P."/>
            <person name="Alvarado L."/>
            <person name="Berlin A.M."/>
            <person name="Borenstein D."/>
            <person name="Chen Z."/>
            <person name="Engels R."/>
            <person name="Freedman E."/>
            <person name="Gellesch M."/>
            <person name="Goldberg J."/>
            <person name="Griggs A."/>
            <person name="Gujja S."/>
            <person name="Heiman D.I."/>
            <person name="Hepburn T.A."/>
            <person name="Howarth C."/>
            <person name="Jen D."/>
            <person name="Larson L."/>
            <person name="Lewis B."/>
            <person name="Mehta T."/>
            <person name="Park D."/>
            <person name="Pearson M."/>
            <person name="Roberts A."/>
            <person name="Saif S."/>
            <person name="Shea T.D."/>
            <person name="Shenoy N."/>
            <person name="Sisk P."/>
            <person name="Stolte C."/>
            <person name="Sykes S.N."/>
            <person name="Walk T."/>
            <person name="White J."/>
            <person name="Yandava C."/>
            <person name="Straight P."/>
            <person name="Clardy J."/>
            <person name="Hung D."/>
            <person name="Kolter R."/>
            <person name="Mekalanos J."/>
            <person name="Walker S."/>
            <person name="Walsh C.T."/>
            <person name="Wieland B.L.C."/>
            <person name="Ilzarbe M."/>
            <person name="Galagan J."/>
            <person name="Nusbaum C."/>
            <person name="Birren B."/>
        </authorList>
    </citation>
    <scope>NUCLEOTIDE SEQUENCE [LARGE SCALE GENOMIC DNA]</scope>
    <source>
        <strain evidence="3">NRRL 15998</strain>
    </source>
</reference>
<evidence type="ECO:0000313" key="2">
    <source>
        <dbReference type="EMBL" id="EFE77426.2"/>
    </source>
</evidence>
<name>D6AL49_STRFL</name>
<dbReference type="Proteomes" id="UP000003986">
    <property type="component" value="Unassembled WGS sequence"/>
</dbReference>
<reference evidence="3" key="1">
    <citation type="submission" date="2008-10" db="EMBL/GenBank/DDBJ databases">
        <authorList>
            <person name="Molnar K."/>
        </authorList>
    </citation>
    <scope>NUCLEOTIDE SEQUENCE [LARGE SCALE GENOMIC DNA]</scope>
    <source>
        <strain evidence="3">NRRL 15998</strain>
    </source>
</reference>
<feature type="region of interest" description="Disordered" evidence="1">
    <location>
        <begin position="1"/>
        <end position="99"/>
    </location>
</feature>